<organism evidence="1 2">
    <name type="scientific">Flavobacterium magnesitis</name>
    <dbReference type="NCBI Taxonomy" id="3138077"/>
    <lineage>
        <taxon>Bacteria</taxon>
        <taxon>Pseudomonadati</taxon>
        <taxon>Bacteroidota</taxon>
        <taxon>Flavobacteriia</taxon>
        <taxon>Flavobacteriales</taxon>
        <taxon>Flavobacteriaceae</taxon>
        <taxon>Flavobacterium</taxon>
    </lineage>
</organism>
<evidence type="ECO:0008006" key="3">
    <source>
        <dbReference type="Google" id="ProtNLM"/>
    </source>
</evidence>
<dbReference type="Proteomes" id="UP001574170">
    <property type="component" value="Unassembled WGS sequence"/>
</dbReference>
<name>A0ABV4TM13_9FLAO</name>
<gene>
    <name evidence="1" type="ORF">AAGV33_07375</name>
</gene>
<evidence type="ECO:0000313" key="1">
    <source>
        <dbReference type="EMBL" id="MFA9194224.1"/>
    </source>
</evidence>
<sequence>MKYIFDVDKIVKYLEKFKDNLGNLYTWKVHIEKLVELTVLKSEEIDSINKLNPYEKEIILKNKVNLKLHEFHKHDKDNFEKLCLWIIKDWGGILTAKDSNSINLISEFLNSENPSYKRIASSSKVGAYMYPEKYIIYDSRVAYSLNWIILSQNAGNVYFPIPDGRNSKMSAFDMNVIIRMNNITRYVPTDLKELTKRKYINERDKSLYIPEKEAYMELNKLIKKINNQLWESDKFDKLFYTEMLLFSIADREIFKDITERIGLTIN</sequence>
<reference evidence="1 2" key="1">
    <citation type="submission" date="2024-04" db="EMBL/GenBank/DDBJ databases">
        <title>New Clade of Flavobacterium.</title>
        <authorList>
            <person name="Matos L."/>
            <person name="Proenca D.N."/>
            <person name="Fransisco R.M."/>
            <person name="Chung A.P."/>
            <person name="Maccario L."/>
            <person name="Sorensen S.J."/>
            <person name="Morais P.V."/>
        </authorList>
    </citation>
    <scope>NUCLEOTIDE SEQUENCE [LARGE SCALE GENOMIC DNA]</scope>
    <source>
        <strain evidence="1 2">FBOR7N2.3</strain>
    </source>
</reference>
<keyword evidence="2" id="KW-1185">Reference proteome</keyword>
<dbReference type="EMBL" id="JBCFQK010000008">
    <property type="protein sequence ID" value="MFA9194224.1"/>
    <property type="molecule type" value="Genomic_DNA"/>
</dbReference>
<dbReference type="RefSeq" id="WP_373391328.1">
    <property type="nucleotide sequence ID" value="NZ_JBCFQK010000008.1"/>
</dbReference>
<proteinExistence type="predicted"/>
<evidence type="ECO:0000313" key="2">
    <source>
        <dbReference type="Proteomes" id="UP001574170"/>
    </source>
</evidence>
<accession>A0ABV4TM13</accession>
<comment type="caution">
    <text evidence="1">The sequence shown here is derived from an EMBL/GenBank/DDBJ whole genome shotgun (WGS) entry which is preliminary data.</text>
</comment>
<protein>
    <recommendedName>
        <fullName evidence="3">DUF4238 domain-containing protein</fullName>
    </recommendedName>
</protein>